<dbReference type="InterPro" id="IPR029045">
    <property type="entry name" value="ClpP/crotonase-like_dom_sf"/>
</dbReference>
<dbReference type="CDD" id="cd06558">
    <property type="entry name" value="crotonase-like"/>
    <property type="match status" value="1"/>
</dbReference>
<dbReference type="InterPro" id="IPR001753">
    <property type="entry name" value="Enoyl-CoA_hydra/iso"/>
</dbReference>
<comment type="similarity">
    <text evidence="1 3">Belongs to the enoyl-CoA hydratase/isomerase family.</text>
</comment>
<dbReference type="Proteomes" id="UP000095209">
    <property type="component" value="Unassembled WGS sequence"/>
</dbReference>
<dbReference type="RefSeq" id="WP_069715532.1">
    <property type="nucleotide sequence ID" value="NZ_MJEH01000002.1"/>
</dbReference>
<dbReference type="EMBL" id="MJEH01000002">
    <property type="protein sequence ID" value="OEH94385.1"/>
    <property type="molecule type" value="Genomic_DNA"/>
</dbReference>
<dbReference type="InterPro" id="IPR018376">
    <property type="entry name" value="Enoyl-CoA_hyd/isom_CS"/>
</dbReference>
<dbReference type="GO" id="GO:0016836">
    <property type="term" value="F:hydro-lyase activity"/>
    <property type="evidence" value="ECO:0007669"/>
    <property type="project" value="UniProtKB-ARBA"/>
</dbReference>
<dbReference type="GO" id="GO:0006635">
    <property type="term" value="P:fatty acid beta-oxidation"/>
    <property type="evidence" value="ECO:0007669"/>
    <property type="project" value="TreeGrafter"/>
</dbReference>
<reference evidence="4 5" key="1">
    <citation type="submission" date="2016-08" db="EMBL/GenBank/DDBJ databases">
        <title>Genome of Bacillus solimangrovi GH2-4.</title>
        <authorList>
            <person name="Lim S."/>
            <person name="Kim B.-C."/>
        </authorList>
    </citation>
    <scope>NUCLEOTIDE SEQUENCE [LARGE SCALE GENOMIC DNA]</scope>
    <source>
        <strain evidence="4 5">GH2-4</strain>
    </source>
</reference>
<dbReference type="Pfam" id="PF00378">
    <property type="entry name" value="ECH_1"/>
    <property type="match status" value="1"/>
</dbReference>
<evidence type="ECO:0000313" key="5">
    <source>
        <dbReference type="Proteomes" id="UP000095209"/>
    </source>
</evidence>
<dbReference type="Gene3D" id="3.90.226.10">
    <property type="entry name" value="2-enoyl-CoA Hydratase, Chain A, domain 1"/>
    <property type="match status" value="1"/>
</dbReference>
<dbReference type="PANTHER" id="PTHR11941:SF54">
    <property type="entry name" value="ENOYL-COA HYDRATASE, MITOCHONDRIAL"/>
    <property type="match status" value="1"/>
</dbReference>
<dbReference type="FunFam" id="1.10.12.10:FF:000001">
    <property type="entry name" value="Probable enoyl-CoA hydratase, mitochondrial"/>
    <property type="match status" value="1"/>
</dbReference>
<dbReference type="OrthoDB" id="9775794at2"/>
<organism evidence="4 5">
    <name type="scientific">Bacillus solimangrovi</name>
    <dbReference type="NCBI Taxonomy" id="1305675"/>
    <lineage>
        <taxon>Bacteria</taxon>
        <taxon>Bacillati</taxon>
        <taxon>Bacillota</taxon>
        <taxon>Bacilli</taxon>
        <taxon>Bacillales</taxon>
        <taxon>Bacillaceae</taxon>
        <taxon>Bacillus</taxon>
    </lineage>
</organism>
<evidence type="ECO:0000256" key="2">
    <source>
        <dbReference type="ARBA" id="ARBA00023239"/>
    </source>
</evidence>
<dbReference type="NCBIfam" id="NF005802">
    <property type="entry name" value="PRK07657.1"/>
    <property type="match status" value="1"/>
</dbReference>
<evidence type="ECO:0000256" key="3">
    <source>
        <dbReference type="RuleBase" id="RU003707"/>
    </source>
</evidence>
<dbReference type="SUPFAM" id="SSF52096">
    <property type="entry name" value="ClpP/crotonase"/>
    <property type="match status" value="1"/>
</dbReference>
<name>A0A1E5LJY3_9BACI</name>
<sequence>MVHTVQVEKSDSGIITITLNRPESANAFSKDMLFNLHEVLTDIKFDTSIRCVIITGAGERIFCAGADLKERSRMSEVEVKKTVSLIRHTMDELESLPMPVIAAINGAAFGGGLELALSCDIRIASDNAKVGLTETSLAIIPGAGGTQRLTRLIGKGRAKELIFTAARLTANEAVEYGIIEHITSQDELLNKANEIAEKISNNGPIAVRQAKLAINRGSEVDLQTGLKIEEMAYAITIPTKDRIEGLQAFKEKRKPNYKGE</sequence>
<protein>
    <submittedName>
        <fullName evidence="4">Enoyl-CoA hydratase</fullName>
    </submittedName>
</protein>
<accession>A0A1E5LJY3</accession>
<proteinExistence type="inferred from homology"/>
<dbReference type="STRING" id="1305675.BFG57_07925"/>
<dbReference type="InterPro" id="IPR014748">
    <property type="entry name" value="Enoyl-CoA_hydra_C"/>
</dbReference>
<dbReference type="AlphaFoldDB" id="A0A1E5LJY3"/>
<comment type="caution">
    <text evidence="4">The sequence shown here is derived from an EMBL/GenBank/DDBJ whole genome shotgun (WGS) entry which is preliminary data.</text>
</comment>
<evidence type="ECO:0000313" key="4">
    <source>
        <dbReference type="EMBL" id="OEH94385.1"/>
    </source>
</evidence>
<dbReference type="PANTHER" id="PTHR11941">
    <property type="entry name" value="ENOYL-COA HYDRATASE-RELATED"/>
    <property type="match status" value="1"/>
</dbReference>
<keyword evidence="5" id="KW-1185">Reference proteome</keyword>
<dbReference type="Gene3D" id="1.10.12.10">
    <property type="entry name" value="Lyase 2-enoyl-coa Hydratase, Chain A, domain 2"/>
    <property type="match status" value="1"/>
</dbReference>
<dbReference type="FunFam" id="3.90.226.10:FF:000009">
    <property type="entry name" value="Carnitinyl-CoA dehydratase"/>
    <property type="match status" value="1"/>
</dbReference>
<keyword evidence="2" id="KW-0456">Lyase</keyword>
<dbReference type="PROSITE" id="PS00166">
    <property type="entry name" value="ENOYL_COA_HYDRATASE"/>
    <property type="match status" value="1"/>
</dbReference>
<evidence type="ECO:0000256" key="1">
    <source>
        <dbReference type="ARBA" id="ARBA00005254"/>
    </source>
</evidence>
<gene>
    <name evidence="4" type="ORF">BFG57_07925</name>
</gene>